<sequence>MGLTVRLAANCAHCLFCVPNVHICTCRSYTQFSHLHKKIAILGENSCMHKSGCLKLESVAENLALYVSSEIGIVNFNSTILLCACGTEFHACKESRMSIKIFCVVLR</sequence>
<dbReference type="Proteomes" id="UP000297703">
    <property type="component" value="Unassembled WGS sequence"/>
</dbReference>
<reference evidence="1 2" key="2">
    <citation type="submission" date="2019-04" db="EMBL/GenBank/DDBJ databases">
        <title>The genome sequence of big-headed turtle.</title>
        <authorList>
            <person name="Gong S."/>
        </authorList>
    </citation>
    <scope>NUCLEOTIDE SEQUENCE [LARGE SCALE GENOMIC DNA]</scope>
    <source>
        <strain evidence="1">DO16091913</strain>
        <tissue evidence="1">Muscle</tissue>
    </source>
</reference>
<dbReference type="EMBL" id="QXTE01000243">
    <property type="protein sequence ID" value="TFK01037.1"/>
    <property type="molecule type" value="Genomic_DNA"/>
</dbReference>
<protein>
    <submittedName>
        <fullName evidence="1">Reticulon-4 receptor</fullName>
    </submittedName>
</protein>
<reference evidence="1 2" key="1">
    <citation type="submission" date="2019-04" db="EMBL/GenBank/DDBJ databases">
        <title>Draft genome of the big-headed turtle Platysternon megacephalum.</title>
        <authorList>
            <person name="Gong S."/>
        </authorList>
    </citation>
    <scope>NUCLEOTIDE SEQUENCE [LARGE SCALE GENOMIC DNA]</scope>
    <source>
        <strain evidence="1">DO16091913</strain>
        <tissue evidence="1">Muscle</tissue>
    </source>
</reference>
<evidence type="ECO:0000313" key="2">
    <source>
        <dbReference type="Proteomes" id="UP000297703"/>
    </source>
</evidence>
<keyword evidence="1" id="KW-0675">Receptor</keyword>
<proteinExistence type="predicted"/>
<dbReference type="AlphaFoldDB" id="A0A4D9DUY6"/>
<gene>
    <name evidence="1" type="ORF">DR999_PMT16798</name>
</gene>
<evidence type="ECO:0000313" key="1">
    <source>
        <dbReference type="EMBL" id="TFK01037.1"/>
    </source>
</evidence>
<comment type="caution">
    <text evidence="1">The sequence shown here is derived from an EMBL/GenBank/DDBJ whole genome shotgun (WGS) entry which is preliminary data.</text>
</comment>
<accession>A0A4D9DUY6</accession>
<keyword evidence="2" id="KW-1185">Reference proteome</keyword>
<name>A0A4D9DUY6_9SAUR</name>
<organism evidence="1 2">
    <name type="scientific">Platysternon megacephalum</name>
    <name type="common">big-headed turtle</name>
    <dbReference type="NCBI Taxonomy" id="55544"/>
    <lineage>
        <taxon>Eukaryota</taxon>
        <taxon>Metazoa</taxon>
        <taxon>Chordata</taxon>
        <taxon>Craniata</taxon>
        <taxon>Vertebrata</taxon>
        <taxon>Euteleostomi</taxon>
        <taxon>Archelosauria</taxon>
        <taxon>Testudinata</taxon>
        <taxon>Testudines</taxon>
        <taxon>Cryptodira</taxon>
        <taxon>Durocryptodira</taxon>
        <taxon>Testudinoidea</taxon>
        <taxon>Platysternidae</taxon>
        <taxon>Platysternon</taxon>
    </lineage>
</organism>